<feature type="region of interest" description="Disordered" evidence="1">
    <location>
        <begin position="32"/>
        <end position="54"/>
    </location>
</feature>
<protein>
    <recommendedName>
        <fullName evidence="5">Preprotein translocase subunit YajC</fullName>
    </recommendedName>
</protein>
<comment type="caution">
    <text evidence="3">The sequence shown here is derived from an EMBL/GenBank/DDBJ whole genome shotgun (WGS) entry which is preliminary data.</text>
</comment>
<evidence type="ECO:0000256" key="2">
    <source>
        <dbReference type="SAM" id="Phobius"/>
    </source>
</evidence>
<dbReference type="Pfam" id="PF26467">
    <property type="entry name" value="DUF8143"/>
    <property type="match status" value="1"/>
</dbReference>
<keyword evidence="2" id="KW-0812">Transmembrane</keyword>
<dbReference type="Proteomes" id="UP001589595">
    <property type="component" value="Unassembled WGS sequence"/>
</dbReference>
<dbReference type="InterPro" id="IPR058456">
    <property type="entry name" value="DUF8143"/>
</dbReference>
<proteinExistence type="predicted"/>
<dbReference type="AlphaFoldDB" id="A0ABD5MMC4"/>
<evidence type="ECO:0008006" key="5">
    <source>
        <dbReference type="Google" id="ProtNLM"/>
    </source>
</evidence>
<reference evidence="3" key="1">
    <citation type="submission" date="2024-09" db="EMBL/GenBank/DDBJ databases">
        <authorList>
            <person name="Sun Q."/>
        </authorList>
    </citation>
    <scope>NUCLEOTIDE SEQUENCE [LARGE SCALE GENOMIC DNA]</scope>
    <source>
        <strain evidence="3">JCM 31273</strain>
    </source>
</reference>
<evidence type="ECO:0000313" key="4">
    <source>
        <dbReference type="Proteomes" id="UP001589595"/>
    </source>
</evidence>
<organism evidence="3 4">
    <name type="scientific">Halobaculum roseum</name>
    <dbReference type="NCBI Taxonomy" id="2175149"/>
    <lineage>
        <taxon>Archaea</taxon>
        <taxon>Methanobacteriati</taxon>
        <taxon>Methanobacteriota</taxon>
        <taxon>Stenosarchaea group</taxon>
        <taxon>Halobacteria</taxon>
        <taxon>Halobacteriales</taxon>
        <taxon>Haloferacaceae</taxon>
        <taxon>Halobaculum</taxon>
    </lineage>
</organism>
<feature type="transmembrane region" description="Helical" evidence="2">
    <location>
        <begin position="6"/>
        <end position="26"/>
    </location>
</feature>
<evidence type="ECO:0000313" key="3">
    <source>
        <dbReference type="EMBL" id="MFB9824963.1"/>
    </source>
</evidence>
<dbReference type="EMBL" id="JBHMAJ010000007">
    <property type="protein sequence ID" value="MFB9824963.1"/>
    <property type="molecule type" value="Genomic_DNA"/>
</dbReference>
<gene>
    <name evidence="3" type="ORF">ACFFOL_12395</name>
</gene>
<evidence type="ECO:0000256" key="1">
    <source>
        <dbReference type="SAM" id="MobiDB-lite"/>
    </source>
</evidence>
<keyword evidence="4" id="KW-1185">Reference proteome</keyword>
<sequence length="54" mass="6090">MAGVGIAFAAFLLLALAAPFVLYLLVRRERERDAETVADRESAQRAARRDTRER</sequence>
<name>A0ABD5MMC4_9EURY</name>
<dbReference type="GeneID" id="67210395"/>
<dbReference type="RefSeq" id="WP_222923008.1">
    <property type="nucleotide sequence ID" value="NZ_CP082286.1"/>
</dbReference>
<keyword evidence="2" id="KW-0472">Membrane</keyword>
<accession>A0ABD5MMC4</accession>
<keyword evidence="2" id="KW-1133">Transmembrane helix</keyword>